<protein>
    <submittedName>
        <fullName evidence="1">Reverse transcriptase</fullName>
    </submittedName>
</protein>
<evidence type="ECO:0000313" key="1">
    <source>
        <dbReference type="EMBL" id="KAA3480752.1"/>
    </source>
</evidence>
<organism evidence="1 2">
    <name type="scientific">Gossypium australe</name>
    <dbReference type="NCBI Taxonomy" id="47621"/>
    <lineage>
        <taxon>Eukaryota</taxon>
        <taxon>Viridiplantae</taxon>
        <taxon>Streptophyta</taxon>
        <taxon>Embryophyta</taxon>
        <taxon>Tracheophyta</taxon>
        <taxon>Spermatophyta</taxon>
        <taxon>Magnoliopsida</taxon>
        <taxon>eudicotyledons</taxon>
        <taxon>Gunneridae</taxon>
        <taxon>Pentapetalae</taxon>
        <taxon>rosids</taxon>
        <taxon>malvids</taxon>
        <taxon>Malvales</taxon>
        <taxon>Malvaceae</taxon>
        <taxon>Malvoideae</taxon>
        <taxon>Gossypium</taxon>
    </lineage>
</organism>
<dbReference type="GO" id="GO:0003964">
    <property type="term" value="F:RNA-directed DNA polymerase activity"/>
    <property type="evidence" value="ECO:0007669"/>
    <property type="project" value="UniProtKB-KW"/>
</dbReference>
<reference evidence="2" key="1">
    <citation type="journal article" date="2019" name="Plant Biotechnol. J.">
        <title>Genome sequencing of the Australian wild diploid species Gossypium australe highlights disease resistance and delayed gland morphogenesis.</title>
        <authorList>
            <person name="Cai Y."/>
            <person name="Cai X."/>
            <person name="Wang Q."/>
            <person name="Wang P."/>
            <person name="Zhang Y."/>
            <person name="Cai C."/>
            <person name="Xu Y."/>
            <person name="Wang K."/>
            <person name="Zhou Z."/>
            <person name="Wang C."/>
            <person name="Geng S."/>
            <person name="Li B."/>
            <person name="Dong Q."/>
            <person name="Hou Y."/>
            <person name="Wang H."/>
            <person name="Ai P."/>
            <person name="Liu Z."/>
            <person name="Yi F."/>
            <person name="Sun M."/>
            <person name="An G."/>
            <person name="Cheng J."/>
            <person name="Zhang Y."/>
            <person name="Shi Q."/>
            <person name="Xie Y."/>
            <person name="Shi X."/>
            <person name="Chang Y."/>
            <person name="Huang F."/>
            <person name="Chen Y."/>
            <person name="Hong S."/>
            <person name="Mi L."/>
            <person name="Sun Q."/>
            <person name="Zhang L."/>
            <person name="Zhou B."/>
            <person name="Peng R."/>
            <person name="Zhang X."/>
            <person name="Liu F."/>
        </authorList>
    </citation>
    <scope>NUCLEOTIDE SEQUENCE [LARGE SCALE GENOMIC DNA]</scope>
    <source>
        <strain evidence="2">cv. PA1801</strain>
    </source>
</reference>
<comment type="caution">
    <text evidence="1">The sequence shown here is derived from an EMBL/GenBank/DDBJ whole genome shotgun (WGS) entry which is preliminary data.</text>
</comment>
<name>A0A5B6WIM8_9ROSI</name>
<keyword evidence="2" id="KW-1185">Reference proteome</keyword>
<keyword evidence="1" id="KW-0695">RNA-directed DNA polymerase</keyword>
<accession>A0A5B6WIM8</accession>
<keyword evidence="1" id="KW-0548">Nucleotidyltransferase</keyword>
<dbReference type="Proteomes" id="UP000325315">
    <property type="component" value="Unassembled WGS sequence"/>
</dbReference>
<dbReference type="EMBL" id="SMMG02000003">
    <property type="protein sequence ID" value="KAA3480752.1"/>
    <property type="molecule type" value="Genomic_DNA"/>
</dbReference>
<sequence length="152" mass="17943">MGGYLEMRGDGSFQRGLGELSIDGCRVFWNVHLPHSFSDHGPLLIHTVQSIYGSRRYRFQFEAWWVLEESFMSEVENIWRSATGDLLNKLETLKKGLIEWVMRVRRHKEGIKKILKNILEDLNHGERDDENLAELIDTKILLNFDMEKEEMY</sequence>
<dbReference type="OrthoDB" id="1938551at2759"/>
<dbReference type="AlphaFoldDB" id="A0A5B6WIM8"/>
<gene>
    <name evidence="1" type="ORF">EPI10_021168</name>
</gene>
<proteinExistence type="predicted"/>
<evidence type="ECO:0000313" key="2">
    <source>
        <dbReference type="Proteomes" id="UP000325315"/>
    </source>
</evidence>
<keyword evidence="1" id="KW-0808">Transferase</keyword>